<dbReference type="RefSeq" id="WP_150402153.1">
    <property type="nucleotide sequence ID" value="NZ_VXLC01000004.1"/>
</dbReference>
<reference evidence="1 2" key="1">
    <citation type="submission" date="2019-09" db="EMBL/GenBank/DDBJ databases">
        <authorList>
            <person name="Wang X."/>
        </authorList>
    </citation>
    <scope>NUCLEOTIDE SEQUENCE [LARGE SCALE GENOMIC DNA]</scope>
    <source>
        <strain evidence="1 2">CICC 11023</strain>
    </source>
</reference>
<keyword evidence="2" id="KW-1185">Reference proteome</keyword>
<organism evidence="1 2">
    <name type="scientific">Nocardia colli</name>
    <dbReference type="NCBI Taxonomy" id="2545717"/>
    <lineage>
        <taxon>Bacteria</taxon>
        <taxon>Bacillati</taxon>
        <taxon>Actinomycetota</taxon>
        <taxon>Actinomycetes</taxon>
        <taxon>Mycobacteriales</taxon>
        <taxon>Nocardiaceae</taxon>
        <taxon>Nocardia</taxon>
    </lineage>
</organism>
<dbReference type="AlphaFoldDB" id="A0A5N0EF01"/>
<dbReference type="OrthoDB" id="4558509at2"/>
<comment type="caution">
    <text evidence="1">The sequence shown here is derived from an EMBL/GenBank/DDBJ whole genome shotgun (WGS) entry which is preliminary data.</text>
</comment>
<name>A0A5N0EF01_9NOCA</name>
<evidence type="ECO:0000313" key="2">
    <source>
        <dbReference type="Proteomes" id="UP000323876"/>
    </source>
</evidence>
<accession>A0A5N0EF01</accession>
<gene>
    <name evidence="1" type="ORF">F3087_12930</name>
</gene>
<evidence type="ECO:0000313" key="1">
    <source>
        <dbReference type="EMBL" id="KAA8887982.1"/>
    </source>
</evidence>
<dbReference type="Proteomes" id="UP000323876">
    <property type="component" value="Unassembled WGS sequence"/>
</dbReference>
<dbReference type="EMBL" id="VXLC01000004">
    <property type="protein sequence ID" value="KAA8887982.1"/>
    <property type="molecule type" value="Genomic_DNA"/>
</dbReference>
<proteinExistence type="predicted"/>
<sequence>MGVSVFIQNQIHEKIAEVAGYASNTLDDVISQAPAGSLTRGINRHADTMFNTTQLNLFIDEIASFVPGNDSERELFKVLRDAAESAIRQRGYLWFSGD</sequence>
<protein>
    <submittedName>
        <fullName evidence="1">Uncharacterized protein</fullName>
    </submittedName>
</protein>